<dbReference type="Gene3D" id="1.20.1600.10">
    <property type="entry name" value="Outer membrane efflux proteins (OEP)"/>
    <property type="match status" value="1"/>
</dbReference>
<protein>
    <recommendedName>
        <fullName evidence="6">TolC family protein</fullName>
    </recommendedName>
</protein>
<evidence type="ECO:0008006" key="6">
    <source>
        <dbReference type="Google" id="ProtNLM"/>
    </source>
</evidence>
<evidence type="ECO:0000256" key="1">
    <source>
        <dbReference type="ARBA" id="ARBA00007613"/>
    </source>
</evidence>
<name>A0A2W5U5J3_9BACT</name>
<dbReference type="InterPro" id="IPR003423">
    <property type="entry name" value="OMP_efflux"/>
</dbReference>
<evidence type="ECO:0000313" key="4">
    <source>
        <dbReference type="EMBL" id="PZR04068.1"/>
    </source>
</evidence>
<dbReference type="PANTHER" id="PTHR30203:SF24">
    <property type="entry name" value="BLR4935 PROTEIN"/>
    <property type="match status" value="1"/>
</dbReference>
<dbReference type="EMBL" id="QFQP01000065">
    <property type="protein sequence ID" value="PZR04068.1"/>
    <property type="molecule type" value="Genomic_DNA"/>
</dbReference>
<feature type="region of interest" description="Disordered" evidence="3">
    <location>
        <begin position="207"/>
        <end position="227"/>
    </location>
</feature>
<feature type="coiled-coil region" evidence="2">
    <location>
        <begin position="311"/>
        <end position="338"/>
    </location>
</feature>
<dbReference type="PANTHER" id="PTHR30203">
    <property type="entry name" value="OUTER MEMBRANE CATION EFFLUX PROTEIN"/>
    <property type="match status" value="1"/>
</dbReference>
<organism evidence="4 5">
    <name type="scientific">Archangium gephyra</name>
    <dbReference type="NCBI Taxonomy" id="48"/>
    <lineage>
        <taxon>Bacteria</taxon>
        <taxon>Pseudomonadati</taxon>
        <taxon>Myxococcota</taxon>
        <taxon>Myxococcia</taxon>
        <taxon>Myxococcales</taxon>
        <taxon>Cystobacterineae</taxon>
        <taxon>Archangiaceae</taxon>
        <taxon>Archangium</taxon>
    </lineage>
</organism>
<dbReference type="Proteomes" id="UP000249061">
    <property type="component" value="Unassembled WGS sequence"/>
</dbReference>
<accession>A0A2W5U5J3</accession>
<dbReference type="AlphaFoldDB" id="A0A2W5U5J3"/>
<proteinExistence type="inferred from homology"/>
<evidence type="ECO:0000256" key="2">
    <source>
        <dbReference type="SAM" id="Coils"/>
    </source>
</evidence>
<reference evidence="4 5" key="1">
    <citation type="submission" date="2017-08" db="EMBL/GenBank/DDBJ databases">
        <title>Infants hospitalized years apart are colonized by the same room-sourced microbial strains.</title>
        <authorList>
            <person name="Brooks B."/>
            <person name="Olm M.R."/>
            <person name="Firek B.A."/>
            <person name="Baker R."/>
            <person name="Thomas B.C."/>
            <person name="Morowitz M.J."/>
            <person name="Banfield J.F."/>
        </authorList>
    </citation>
    <scope>NUCLEOTIDE SEQUENCE [LARGE SCALE GENOMIC DNA]</scope>
    <source>
        <strain evidence="4">S2_003_000_R2_14</strain>
    </source>
</reference>
<sequence>MTLVVGLTCVAAWAEPTDVSLEQMLAYADANSPVLSAARSTRSRAEAARVAASILLPTNPELSVAVGPRLGISGVGLDVEASLMQQIQIAGERGARKNAAERFAELTEADIEQLRWAVHCDVHAAFHRALVENKRLALAERVVSFQQDVLRVVERQISAGETAPLTLRLAKAEVAQAQQVLVGARQAFYASRVRLALLSGWPVDSLPTPGGEVDDPREPPPAASLGPIAREKLPSLRAATARLREAEARVTVANREGWPRPSIGVQYRHEGNPSTEGFYDIFMGAVSVPIPTFQVNQGERAKARADLTVATAELDAALKLLEGQIAEARSEVAAAAERTQAYGTEIVPRLEENLSLLRRSFELGEIDILALSSGRERFLRIQSDSLSAQQDYFVALATLERVVGVDLWRDEHGDAGVSQ</sequence>
<comment type="caution">
    <text evidence="4">The sequence shown here is derived from an EMBL/GenBank/DDBJ whole genome shotgun (WGS) entry which is preliminary data.</text>
</comment>
<dbReference type="GO" id="GO:0015562">
    <property type="term" value="F:efflux transmembrane transporter activity"/>
    <property type="evidence" value="ECO:0007669"/>
    <property type="project" value="InterPro"/>
</dbReference>
<dbReference type="Pfam" id="PF02321">
    <property type="entry name" value="OEP"/>
    <property type="match status" value="2"/>
</dbReference>
<gene>
    <name evidence="4" type="ORF">DI536_34930</name>
</gene>
<dbReference type="SUPFAM" id="SSF56954">
    <property type="entry name" value="Outer membrane efflux proteins (OEP)"/>
    <property type="match status" value="1"/>
</dbReference>
<dbReference type="InterPro" id="IPR010131">
    <property type="entry name" value="MdtP/NodT-like"/>
</dbReference>
<evidence type="ECO:0000256" key="3">
    <source>
        <dbReference type="SAM" id="MobiDB-lite"/>
    </source>
</evidence>
<keyword evidence="2" id="KW-0175">Coiled coil</keyword>
<evidence type="ECO:0000313" key="5">
    <source>
        <dbReference type="Proteomes" id="UP000249061"/>
    </source>
</evidence>
<comment type="similarity">
    <text evidence="1">Belongs to the outer membrane factor (OMF) (TC 1.B.17) family.</text>
</comment>